<dbReference type="SMART" id="SM00382">
    <property type="entry name" value="AAA"/>
    <property type="match status" value="2"/>
</dbReference>
<dbReference type="PANTHER" id="PTHR24223">
    <property type="entry name" value="ATP-BINDING CASSETTE SUB-FAMILY C"/>
    <property type="match status" value="1"/>
</dbReference>
<keyword evidence="4" id="KW-0926">Vacuole</keyword>
<dbReference type="EMBL" id="KQ965731">
    <property type="protein sequence ID" value="KXS22414.1"/>
    <property type="molecule type" value="Genomic_DNA"/>
</dbReference>
<dbReference type="FunFam" id="3.40.50.300:FF:000997">
    <property type="entry name" value="Multidrug resistance-associated protein 1"/>
    <property type="match status" value="1"/>
</dbReference>
<dbReference type="InterPro" id="IPR036640">
    <property type="entry name" value="ABC1_TM_sf"/>
</dbReference>
<evidence type="ECO:0000256" key="9">
    <source>
        <dbReference type="ARBA" id="ARBA00022989"/>
    </source>
</evidence>
<feature type="domain" description="ABC transporter" evidence="13">
    <location>
        <begin position="748"/>
        <end position="972"/>
    </location>
</feature>
<keyword evidence="9 12" id="KW-1133">Transmembrane helix</keyword>
<dbReference type="PROSITE" id="PS50893">
    <property type="entry name" value="ABC_TRANSPORTER_2"/>
    <property type="match status" value="2"/>
</dbReference>
<feature type="transmembrane region" description="Helical" evidence="12">
    <location>
        <begin position="205"/>
        <end position="224"/>
    </location>
</feature>
<keyword evidence="7" id="KW-0547">Nucleotide-binding</keyword>
<organism evidence="15 16">
    <name type="scientific">Gonapodya prolifera (strain JEL478)</name>
    <name type="common">Monoblepharis prolifera</name>
    <dbReference type="NCBI Taxonomy" id="1344416"/>
    <lineage>
        <taxon>Eukaryota</taxon>
        <taxon>Fungi</taxon>
        <taxon>Fungi incertae sedis</taxon>
        <taxon>Chytridiomycota</taxon>
        <taxon>Chytridiomycota incertae sedis</taxon>
        <taxon>Monoblepharidomycetes</taxon>
        <taxon>Monoblepharidales</taxon>
        <taxon>Gonapodyaceae</taxon>
        <taxon>Gonapodya</taxon>
    </lineage>
</organism>
<evidence type="ECO:0000259" key="14">
    <source>
        <dbReference type="PROSITE" id="PS50929"/>
    </source>
</evidence>
<evidence type="ECO:0000313" key="15">
    <source>
        <dbReference type="EMBL" id="KXS22414.1"/>
    </source>
</evidence>
<comment type="subcellular location">
    <subcellularLocation>
        <location evidence="1">Vacuole membrane</location>
        <topology evidence="1">Multi-pass membrane protein</topology>
    </subcellularLocation>
</comment>
<keyword evidence="8" id="KW-0067">ATP-binding</keyword>
<evidence type="ECO:0000256" key="11">
    <source>
        <dbReference type="SAM" id="MobiDB-lite"/>
    </source>
</evidence>
<dbReference type="STRING" id="1344416.A0A139B0B5"/>
<dbReference type="CDD" id="cd03244">
    <property type="entry name" value="ABCC_MRP_domain2"/>
    <property type="match status" value="1"/>
</dbReference>
<feature type="transmembrane region" description="Helical" evidence="12">
    <location>
        <begin position="1137"/>
        <end position="1164"/>
    </location>
</feature>
<feature type="region of interest" description="Disordered" evidence="11">
    <location>
        <begin position="989"/>
        <end position="1008"/>
    </location>
</feature>
<feature type="region of interest" description="Disordered" evidence="11">
    <location>
        <begin position="730"/>
        <end position="760"/>
    </location>
</feature>
<keyword evidence="3" id="KW-0813">Transport</keyword>
<dbReference type="InterPro" id="IPR027417">
    <property type="entry name" value="P-loop_NTPase"/>
</dbReference>
<feature type="region of interest" description="Disordered" evidence="11">
    <location>
        <begin position="281"/>
        <end position="303"/>
    </location>
</feature>
<feature type="domain" description="ABC transmembrane type-1" evidence="14">
    <location>
        <begin position="393"/>
        <end position="681"/>
    </location>
</feature>
<dbReference type="FunFam" id="1.20.1560.10:FF:000001">
    <property type="entry name" value="ATP-binding cassette subfamily C member 1"/>
    <property type="match status" value="1"/>
</dbReference>
<evidence type="ECO:0000256" key="12">
    <source>
        <dbReference type="SAM" id="Phobius"/>
    </source>
</evidence>
<dbReference type="PANTHER" id="PTHR24223:SF443">
    <property type="entry name" value="MULTIDRUG-RESISTANCE LIKE PROTEIN 1, ISOFORM I"/>
    <property type="match status" value="1"/>
</dbReference>
<dbReference type="Gene3D" id="3.40.50.300">
    <property type="entry name" value="P-loop containing nucleotide triphosphate hydrolases"/>
    <property type="match status" value="2"/>
</dbReference>
<dbReference type="InterPro" id="IPR003593">
    <property type="entry name" value="AAA+_ATPase"/>
</dbReference>
<sequence>MKGLNRRNVAAGQDHSANSVDASEKAYSQRLTHTIRTSILLVACACAYLVVDHTSPSAVNTLSTGGSWWCGDDGETWGPIADSRRADLTLCFQKSVVQTVPKAFLLIFGLPQLFILASATRNSTPQIPAGWLLWTKVILLVGLLAFSLIEHGTKFLSGAPAPVDIFKVALDVTGFGFAIGLTILEHRDDRIKAAAGVKQRRTTGTGAVLLLAYLLWIISTGVFIRTEFLIAKSSNFAGFLFPVDLQRALVVFGGLVIVFILENFDIRTTARPHVAIDEERRPLLGNGNKETPLSSDSDDTAASPEEESTLWSYAFFFWLDPLMYIGFKRVLTADDLPKLKRTHHAETTVQTFHECWKRELARVGYVSKNGVGTTKTEPSILRAFGNAFGAKYFFGGLFLLFQNLANYSLPLLFGALLKFVSDSQNNDAEHQPPVEIGISIALGMFLMSILQAVMFHNYMMNSLDVGMFVRTATCSAVYQKSLVLSVAARIVSSTGQITNLMASDAQRIAQCVVHLHFLWSAPFQILVAFVLLYQQLGPSLFGGAFVLVAAMPMNLWSASVQERFSEEQMKLRDERIKIMDELLGAIKVIKLYAWEKLFIGRVEKVRDLEIALKRKIAGLMALLFLTWSTTPFVVALTAFSIYSVIETAPLTSSKIFVSLALFNMLNFPLSYLPVVISGVVQARVSLERLQTFLLSEEIDPESVKKLSAPLVSGPFEVPMVTVRDGTFSWSSTTPTSADQTSSPNGNSTTPESASEASTSTLKPTLSNVSFTVKSGECVAVVGRVGSGKSSLVGAVLGETRKMEGEVEVRGSVAYVSQVAWIMNATLRENVVFGNPWDPEWYNAVVNACALRSDFSILPGGDLTEIGERGINLSGGQRQRVNLARAVYQLADVYLLDDPLSAVDSHVGQHIFEEVIGRNGLLATKSRIFVTHGIHFLPDCDNILMVEDGKIIAQGKHQELLAQSPPVRESIAPGETWTYAELVRDLQSHEVQQAENEDSDEETADEATDLVTLDQVPETVEDLKEAPVARRRSSTASPLVTVRRKSSALLRLKAKEEQSAQDLEKMAKLIEKEELRSGGVSISTYMAYARACGFGNLTLFLVLVTCQQLMQVAQSLWLADWSNAGDKGQDSGGAKYRIGIYAALGLGQICFTVATQIAMMMLCSIRASLLLHKNMLENVMQTPQSFFDQTPLGRILNRFSKDIEVVDETIPMSVNGMTWDILQLFAAIAVNVAISPSFLLVVIPVITAYYYAGAFYLRAAREMQRLESASKSPIYAFFNETLGGLSVLRAFNRSDAFISRINGHINKNTTAWYHYIASNRWIGVRLEMIGSLFVLCASSSAVLAVVLRTDIPTSLIALAMSYALNMSDLLLMVVREACDVETNIVAVERIQEYSQIPSEAPHYWPDRTPPKSWPDKGEVDFRSFSTKYRPNLPVVLNGITNRIAPSEKCGLVGRTGSGKSSLALSLFRIIEATSGSIVIDGIDISTIGLHDLRSRITIIPQESLLFAGTMRENLDPFAERSDAECWRALEISGLSDAVKAMEGKLDAVIQPGGENISVGQRQLVCLARALLRRTKVLVLDEATASVDKQTDDFIQETIRKEFADCTIITIAHRIGTIMDYDRILVLGPKPPEPGGQILECDTPSRLLDDKAGAFYKFAKDAGLVGRPNGKTNVNGGAASA</sequence>
<evidence type="ECO:0000313" key="16">
    <source>
        <dbReference type="Proteomes" id="UP000070544"/>
    </source>
</evidence>
<feature type="transmembrane region" description="Helical" evidence="12">
    <location>
        <begin position="103"/>
        <end position="119"/>
    </location>
</feature>
<dbReference type="InterPro" id="IPR056227">
    <property type="entry name" value="TMD0_ABC"/>
</dbReference>
<keyword evidence="6" id="KW-0677">Repeat</keyword>
<feature type="transmembrane region" description="Helical" evidence="12">
    <location>
        <begin position="392"/>
        <end position="416"/>
    </location>
</feature>
<dbReference type="InterPro" id="IPR003439">
    <property type="entry name" value="ABC_transporter-like_ATP-bd"/>
</dbReference>
<feature type="transmembrane region" description="Helical" evidence="12">
    <location>
        <begin position="511"/>
        <end position="533"/>
    </location>
</feature>
<feature type="transmembrane region" description="Helical" evidence="12">
    <location>
        <begin position="616"/>
        <end position="643"/>
    </location>
</feature>
<comment type="similarity">
    <text evidence="2">Belongs to the ABC transporter superfamily. ABCC family. Conjugate transporter (TC 3.A.1.208) subfamily.</text>
</comment>
<reference evidence="15 16" key="1">
    <citation type="journal article" date="2015" name="Genome Biol. Evol.">
        <title>Phylogenomic analyses indicate that early fungi evolved digesting cell walls of algal ancestors of land plants.</title>
        <authorList>
            <person name="Chang Y."/>
            <person name="Wang S."/>
            <person name="Sekimoto S."/>
            <person name="Aerts A.L."/>
            <person name="Choi C."/>
            <person name="Clum A."/>
            <person name="LaButti K.M."/>
            <person name="Lindquist E.A."/>
            <person name="Yee Ngan C."/>
            <person name="Ohm R.A."/>
            <person name="Salamov A.A."/>
            <person name="Grigoriev I.V."/>
            <person name="Spatafora J.W."/>
            <person name="Berbee M.L."/>
        </authorList>
    </citation>
    <scope>NUCLEOTIDE SEQUENCE [LARGE SCALE GENOMIC DNA]</scope>
    <source>
        <strain evidence="15 16">JEL478</strain>
    </source>
</reference>
<gene>
    <name evidence="15" type="ORF">M427DRAFT_130101</name>
</gene>
<evidence type="ECO:0000256" key="7">
    <source>
        <dbReference type="ARBA" id="ARBA00022741"/>
    </source>
</evidence>
<dbReference type="FunFam" id="1.20.1560.10:FF:000020">
    <property type="entry name" value="ABC metal ion transporter"/>
    <property type="match status" value="1"/>
</dbReference>
<feature type="transmembrane region" description="Helical" evidence="12">
    <location>
        <begin position="436"/>
        <end position="455"/>
    </location>
</feature>
<feature type="transmembrane region" description="Helical" evidence="12">
    <location>
        <begin position="131"/>
        <end position="149"/>
    </location>
</feature>
<feature type="transmembrane region" description="Helical" evidence="12">
    <location>
        <begin position="34"/>
        <end position="51"/>
    </location>
</feature>
<dbReference type="CDD" id="cd03250">
    <property type="entry name" value="ABCC_MRP_domain1"/>
    <property type="match status" value="1"/>
</dbReference>
<accession>A0A139B0B5</accession>
<evidence type="ECO:0000256" key="3">
    <source>
        <dbReference type="ARBA" id="ARBA00022448"/>
    </source>
</evidence>
<protein>
    <recommendedName>
        <fullName evidence="17">P-loop containing nucleoside triphosphate hydrolase protein</fullName>
    </recommendedName>
</protein>
<name>A0A139B0B5_GONPJ</name>
<dbReference type="OMA" id="KTWIMAF"/>
<dbReference type="CDD" id="cd18603">
    <property type="entry name" value="ABC_6TM_MRP1_2_3_6_D2_like"/>
    <property type="match status" value="1"/>
</dbReference>
<feature type="transmembrane region" description="Helical" evidence="12">
    <location>
        <begin position="1220"/>
        <end position="1251"/>
    </location>
</feature>
<evidence type="ECO:0008006" key="17">
    <source>
        <dbReference type="Google" id="ProtNLM"/>
    </source>
</evidence>
<evidence type="ECO:0000256" key="5">
    <source>
        <dbReference type="ARBA" id="ARBA00022692"/>
    </source>
</evidence>
<feature type="compositionally biased region" description="Acidic residues" evidence="11">
    <location>
        <begin position="994"/>
        <end position="1007"/>
    </location>
</feature>
<feature type="transmembrane region" description="Helical" evidence="12">
    <location>
        <begin position="655"/>
        <end position="680"/>
    </location>
</feature>
<dbReference type="GO" id="GO:0140359">
    <property type="term" value="F:ABC-type transporter activity"/>
    <property type="evidence" value="ECO:0007669"/>
    <property type="project" value="InterPro"/>
</dbReference>
<evidence type="ECO:0000256" key="10">
    <source>
        <dbReference type="ARBA" id="ARBA00023136"/>
    </source>
</evidence>
<dbReference type="PROSITE" id="PS00211">
    <property type="entry name" value="ABC_TRANSPORTER_1"/>
    <property type="match status" value="2"/>
</dbReference>
<evidence type="ECO:0000259" key="13">
    <source>
        <dbReference type="PROSITE" id="PS50893"/>
    </source>
</evidence>
<dbReference type="GO" id="GO:0000329">
    <property type="term" value="C:fungal-type vacuole membrane"/>
    <property type="evidence" value="ECO:0007669"/>
    <property type="project" value="UniProtKB-ARBA"/>
</dbReference>
<feature type="transmembrane region" description="Helical" evidence="12">
    <location>
        <begin position="539"/>
        <end position="560"/>
    </location>
</feature>
<keyword evidence="10 12" id="KW-0472">Membrane</keyword>
<proteinExistence type="inferred from homology"/>
<dbReference type="SUPFAM" id="SSF90123">
    <property type="entry name" value="ABC transporter transmembrane region"/>
    <property type="match status" value="2"/>
</dbReference>
<dbReference type="Pfam" id="PF00664">
    <property type="entry name" value="ABC_membrane"/>
    <property type="match status" value="2"/>
</dbReference>
<feature type="transmembrane region" description="Helical" evidence="12">
    <location>
        <begin position="236"/>
        <end position="261"/>
    </location>
</feature>
<dbReference type="Gene3D" id="1.20.1560.10">
    <property type="entry name" value="ABC transporter type 1, transmembrane domain"/>
    <property type="match status" value="2"/>
</dbReference>
<dbReference type="Pfam" id="PF00005">
    <property type="entry name" value="ABC_tran"/>
    <property type="match status" value="2"/>
</dbReference>
<feature type="domain" description="ABC transmembrane type-1" evidence="14">
    <location>
        <begin position="1098"/>
        <end position="1381"/>
    </location>
</feature>
<feature type="transmembrane region" description="Helical" evidence="12">
    <location>
        <begin position="1327"/>
        <end position="1346"/>
    </location>
</feature>
<dbReference type="OrthoDB" id="6500128at2759"/>
<feature type="compositionally biased region" description="Polar residues" evidence="11">
    <location>
        <begin position="730"/>
        <end position="746"/>
    </location>
</feature>
<feature type="transmembrane region" description="Helical" evidence="12">
    <location>
        <begin position="165"/>
        <end position="184"/>
    </location>
</feature>
<dbReference type="Proteomes" id="UP000070544">
    <property type="component" value="Unassembled WGS sequence"/>
</dbReference>
<dbReference type="InterPro" id="IPR011527">
    <property type="entry name" value="ABC1_TM_dom"/>
</dbReference>
<feature type="compositionally biased region" description="Low complexity" evidence="11">
    <location>
        <begin position="747"/>
        <end position="760"/>
    </location>
</feature>
<dbReference type="InterPro" id="IPR050173">
    <property type="entry name" value="ABC_transporter_C-like"/>
</dbReference>
<dbReference type="GO" id="GO:0005524">
    <property type="term" value="F:ATP binding"/>
    <property type="evidence" value="ECO:0007669"/>
    <property type="project" value="UniProtKB-KW"/>
</dbReference>
<evidence type="ECO:0000256" key="1">
    <source>
        <dbReference type="ARBA" id="ARBA00004128"/>
    </source>
</evidence>
<dbReference type="GO" id="GO:0016887">
    <property type="term" value="F:ATP hydrolysis activity"/>
    <property type="evidence" value="ECO:0007669"/>
    <property type="project" value="InterPro"/>
</dbReference>
<dbReference type="CDD" id="cd18595">
    <property type="entry name" value="ABC_6TM_MRP1_2_3_6_D1_like"/>
    <property type="match status" value="1"/>
</dbReference>
<evidence type="ECO:0000256" key="8">
    <source>
        <dbReference type="ARBA" id="ARBA00022840"/>
    </source>
</evidence>
<evidence type="ECO:0000256" key="2">
    <source>
        <dbReference type="ARBA" id="ARBA00009726"/>
    </source>
</evidence>
<keyword evidence="5 12" id="KW-0812">Transmembrane</keyword>
<evidence type="ECO:0000256" key="6">
    <source>
        <dbReference type="ARBA" id="ARBA00022737"/>
    </source>
</evidence>
<dbReference type="PROSITE" id="PS50929">
    <property type="entry name" value="ABC_TM1F"/>
    <property type="match status" value="2"/>
</dbReference>
<dbReference type="Pfam" id="PF24357">
    <property type="entry name" value="TMD0_ABC"/>
    <property type="match status" value="1"/>
</dbReference>
<evidence type="ECO:0000256" key="4">
    <source>
        <dbReference type="ARBA" id="ARBA00022554"/>
    </source>
</evidence>
<dbReference type="FunFam" id="3.40.50.300:FF:000074">
    <property type="entry name" value="Multidrug resistance-associated protein 5 isoform 1"/>
    <property type="match status" value="1"/>
</dbReference>
<dbReference type="SUPFAM" id="SSF52540">
    <property type="entry name" value="P-loop containing nucleoside triphosphate hydrolases"/>
    <property type="match status" value="2"/>
</dbReference>
<dbReference type="InterPro" id="IPR017871">
    <property type="entry name" value="ABC_transporter-like_CS"/>
</dbReference>
<feature type="domain" description="ABC transporter" evidence="13">
    <location>
        <begin position="1418"/>
        <end position="1652"/>
    </location>
</feature>
<keyword evidence="16" id="KW-1185">Reference proteome</keyword>